<dbReference type="PROSITE" id="PS51257">
    <property type="entry name" value="PROKAR_LIPOPROTEIN"/>
    <property type="match status" value="1"/>
</dbReference>
<dbReference type="EMBL" id="AP027733">
    <property type="protein sequence ID" value="BDZ52814.1"/>
    <property type="molecule type" value="Genomic_DNA"/>
</dbReference>
<feature type="chain" id="PRO_5047159558" evidence="2">
    <location>
        <begin position="20"/>
        <end position="148"/>
    </location>
</feature>
<keyword evidence="3" id="KW-0614">Plasmid</keyword>
<sequence>MQRLLPLALAATLATAALAGCAMLPNSGDVDAARAARDASSAPAAPVTPSVAPAAPSTTPAAPATPAPLTLDQRAWGNCVAYAQSMQDDLTFGAYASERVLAVPGQRRSIAVPVATIGGVTDSYASFTCSIDDSSSATVLSGGLSDAH</sequence>
<keyword evidence="2" id="KW-0732">Signal</keyword>
<proteinExistence type="predicted"/>
<evidence type="ECO:0000256" key="2">
    <source>
        <dbReference type="SAM" id="SignalP"/>
    </source>
</evidence>
<dbReference type="RefSeq" id="WP_286347097.1">
    <property type="nucleotide sequence ID" value="NZ_AP027733.1"/>
</dbReference>
<keyword evidence="4" id="KW-1185">Reference proteome</keyword>
<name>A0ABN6Y673_9MICO</name>
<organism evidence="3 4">
    <name type="scientific">Frondihabitans sucicola</name>
    <dbReference type="NCBI Taxonomy" id="1268041"/>
    <lineage>
        <taxon>Bacteria</taxon>
        <taxon>Bacillati</taxon>
        <taxon>Actinomycetota</taxon>
        <taxon>Actinomycetes</taxon>
        <taxon>Micrococcales</taxon>
        <taxon>Microbacteriaceae</taxon>
        <taxon>Frondihabitans</taxon>
    </lineage>
</organism>
<evidence type="ECO:0000313" key="3">
    <source>
        <dbReference type="EMBL" id="BDZ52814.1"/>
    </source>
</evidence>
<evidence type="ECO:0000256" key="1">
    <source>
        <dbReference type="SAM" id="MobiDB-lite"/>
    </source>
</evidence>
<dbReference type="Proteomes" id="UP001321486">
    <property type="component" value="Plasmid pNBRC108728a"/>
</dbReference>
<reference evidence="4" key="1">
    <citation type="journal article" date="2019" name="Int. J. Syst. Evol. Microbiol.">
        <title>The Global Catalogue of Microorganisms (GCM) 10K type strain sequencing project: providing services to taxonomists for standard genome sequencing and annotation.</title>
        <authorList>
            <consortium name="The Broad Institute Genomics Platform"/>
            <consortium name="The Broad Institute Genome Sequencing Center for Infectious Disease"/>
            <person name="Wu L."/>
            <person name="Ma J."/>
        </authorList>
    </citation>
    <scope>NUCLEOTIDE SEQUENCE [LARGE SCALE GENOMIC DNA]</scope>
    <source>
        <strain evidence="4">NBRC 108728</strain>
    </source>
</reference>
<feature type="signal peptide" evidence="2">
    <location>
        <begin position="1"/>
        <end position="19"/>
    </location>
</feature>
<gene>
    <name evidence="3" type="ORF">GCM10025867_50550</name>
</gene>
<feature type="region of interest" description="Disordered" evidence="1">
    <location>
        <begin position="41"/>
        <end position="66"/>
    </location>
</feature>
<accession>A0ABN6Y673</accession>
<geneLocation type="plasmid" evidence="3 4">
    <name>pNBRC108728a</name>
</geneLocation>
<evidence type="ECO:0000313" key="4">
    <source>
        <dbReference type="Proteomes" id="UP001321486"/>
    </source>
</evidence>
<protein>
    <submittedName>
        <fullName evidence="3">Uncharacterized protein</fullName>
    </submittedName>
</protein>